<keyword evidence="2" id="KW-1015">Disulfide bond</keyword>
<accession>A0AAD8TTP8</accession>
<dbReference type="SUPFAM" id="SSF49870">
    <property type="entry name" value="Osmotin, thaumatin-like protein"/>
    <property type="match status" value="1"/>
</dbReference>
<evidence type="ECO:0000313" key="4">
    <source>
        <dbReference type="EMBL" id="KAK1692033.1"/>
    </source>
</evidence>
<proteinExistence type="predicted"/>
<reference evidence="4" key="1">
    <citation type="submission" date="2023-07" db="EMBL/GenBank/DDBJ databases">
        <title>A chromosome-level genome assembly of Lolium multiflorum.</title>
        <authorList>
            <person name="Chen Y."/>
            <person name="Copetti D."/>
            <person name="Kolliker R."/>
            <person name="Studer B."/>
        </authorList>
    </citation>
    <scope>NUCLEOTIDE SEQUENCE</scope>
    <source>
        <strain evidence="4">02402/16</strain>
        <tissue evidence="4">Leaf</tissue>
    </source>
</reference>
<keyword evidence="1" id="KW-0611">Plant defense</keyword>
<sequence>MATMAERLALAFLLAAAAALAASAVDTKLTLQNLCPFPVRPLVTPNGNFSSISDNTIELDPNGGLVSFPFPDTFWAGSVVARTFCRTPTSCDTGSSPPRTVVQLAVHSTEDLATYSVSLEDGFNLATVVTALFSDGGQCPALGCPLNLTNGCPVDQVKIDDCRIIVACKGDPGYFKRRCPLTRVNGTDREPLPQSCIAPRELKVVFCQTELAHLTMVGAASAQTELAHLTMVGAASAQTEHM</sequence>
<evidence type="ECO:0000313" key="5">
    <source>
        <dbReference type="Proteomes" id="UP001231189"/>
    </source>
</evidence>
<dbReference type="AlphaFoldDB" id="A0AAD8TTP8"/>
<gene>
    <name evidence="4" type="ORF">QYE76_008730</name>
</gene>
<dbReference type="Proteomes" id="UP001231189">
    <property type="component" value="Unassembled WGS sequence"/>
</dbReference>
<dbReference type="PANTHER" id="PTHR31048">
    <property type="entry name" value="OS03G0233200 PROTEIN"/>
    <property type="match status" value="1"/>
</dbReference>
<evidence type="ECO:0000256" key="2">
    <source>
        <dbReference type="PIRSR" id="PIRSR002703-1"/>
    </source>
</evidence>
<dbReference type="Gene3D" id="2.60.110.10">
    <property type="entry name" value="Thaumatin"/>
    <property type="match status" value="1"/>
</dbReference>
<dbReference type="EMBL" id="JAUUTY010000001">
    <property type="protein sequence ID" value="KAK1692033.1"/>
    <property type="molecule type" value="Genomic_DNA"/>
</dbReference>
<evidence type="ECO:0000256" key="1">
    <source>
        <dbReference type="ARBA" id="ARBA00022821"/>
    </source>
</evidence>
<feature type="signal peptide" evidence="3">
    <location>
        <begin position="1"/>
        <end position="24"/>
    </location>
</feature>
<dbReference type="InterPro" id="IPR037176">
    <property type="entry name" value="Osmotin/thaumatin-like_sf"/>
</dbReference>
<protein>
    <submittedName>
        <fullName evidence="4">Uncharacterized protein</fullName>
    </submittedName>
</protein>
<keyword evidence="3" id="KW-0732">Signal</keyword>
<keyword evidence="5" id="KW-1185">Reference proteome</keyword>
<dbReference type="GO" id="GO:0006952">
    <property type="term" value="P:defense response"/>
    <property type="evidence" value="ECO:0007669"/>
    <property type="project" value="UniProtKB-KW"/>
</dbReference>
<dbReference type="InterPro" id="IPR001938">
    <property type="entry name" value="Thaumatin"/>
</dbReference>
<name>A0AAD8TTP8_LOLMU</name>
<organism evidence="4 5">
    <name type="scientific">Lolium multiflorum</name>
    <name type="common">Italian ryegrass</name>
    <name type="synonym">Lolium perenne subsp. multiflorum</name>
    <dbReference type="NCBI Taxonomy" id="4521"/>
    <lineage>
        <taxon>Eukaryota</taxon>
        <taxon>Viridiplantae</taxon>
        <taxon>Streptophyta</taxon>
        <taxon>Embryophyta</taxon>
        <taxon>Tracheophyta</taxon>
        <taxon>Spermatophyta</taxon>
        <taxon>Magnoliopsida</taxon>
        <taxon>Liliopsida</taxon>
        <taxon>Poales</taxon>
        <taxon>Poaceae</taxon>
        <taxon>BOP clade</taxon>
        <taxon>Pooideae</taxon>
        <taxon>Poodae</taxon>
        <taxon>Poeae</taxon>
        <taxon>Poeae Chloroplast Group 2 (Poeae type)</taxon>
        <taxon>Loliodinae</taxon>
        <taxon>Loliinae</taxon>
        <taxon>Lolium</taxon>
    </lineage>
</organism>
<dbReference type="SMART" id="SM00205">
    <property type="entry name" value="THN"/>
    <property type="match status" value="1"/>
</dbReference>
<evidence type="ECO:0000256" key="3">
    <source>
        <dbReference type="SAM" id="SignalP"/>
    </source>
</evidence>
<feature type="disulfide bond" evidence="2">
    <location>
        <begin position="152"/>
        <end position="168"/>
    </location>
</feature>
<dbReference type="Pfam" id="PF00314">
    <property type="entry name" value="Thaumatin"/>
    <property type="match status" value="1"/>
</dbReference>
<feature type="disulfide bond" evidence="2">
    <location>
        <begin position="85"/>
        <end position="91"/>
    </location>
</feature>
<feature type="chain" id="PRO_5042211257" evidence="3">
    <location>
        <begin position="25"/>
        <end position="242"/>
    </location>
</feature>
<dbReference type="PIRSF" id="PIRSF002703">
    <property type="entry name" value="Thaumatin"/>
    <property type="match status" value="1"/>
</dbReference>
<dbReference type="PROSITE" id="PS51367">
    <property type="entry name" value="THAUMATIN_2"/>
    <property type="match status" value="1"/>
</dbReference>
<comment type="caution">
    <text evidence="4">The sequence shown here is derived from an EMBL/GenBank/DDBJ whole genome shotgun (WGS) entry which is preliminary data.</text>
</comment>